<gene>
    <name evidence="3" type="ORF">PCL_00113</name>
    <name evidence="2" type="ORF">Purlil1_5689</name>
</gene>
<feature type="region of interest" description="Disordered" evidence="1">
    <location>
        <begin position="102"/>
        <end position="122"/>
    </location>
</feature>
<dbReference type="EMBL" id="LCWV01000010">
    <property type="protein sequence ID" value="PWI69969.1"/>
    <property type="molecule type" value="Genomic_DNA"/>
</dbReference>
<comment type="caution">
    <text evidence="3">The sequence shown here is derived from an EMBL/GenBank/DDBJ whole genome shotgun (WGS) entry which is preliminary data.</text>
</comment>
<evidence type="ECO:0000256" key="1">
    <source>
        <dbReference type="SAM" id="MobiDB-lite"/>
    </source>
</evidence>
<reference evidence="3 4" key="2">
    <citation type="journal article" date="2016" name="Front. Microbiol.">
        <title>Genome and transcriptome sequences reveal the specific parasitism of the nematophagous Purpureocillium lilacinum 36-1.</title>
        <authorList>
            <person name="Xie J."/>
            <person name="Li S."/>
            <person name="Mo C."/>
            <person name="Xiao X."/>
            <person name="Peng D."/>
            <person name="Wang G."/>
            <person name="Xiao Y."/>
        </authorList>
    </citation>
    <scope>NUCLEOTIDE SEQUENCE [LARGE SCALE GENOMIC DNA]</scope>
    <source>
        <strain evidence="3 4">36-1</strain>
    </source>
</reference>
<evidence type="ECO:0000313" key="4">
    <source>
        <dbReference type="Proteomes" id="UP000245956"/>
    </source>
</evidence>
<dbReference type="Proteomes" id="UP001287286">
    <property type="component" value="Unassembled WGS sequence"/>
</dbReference>
<proteinExistence type="predicted"/>
<accession>A0A2U3E669</accession>
<sequence>MVVLGNNGAPGPRQTQRAQPGPNAIRKYLSLRQSGSSVSRGRPGEHGTGARAGPCFVPPVDPGDAAMLQQAGEWVPNLRCECVCPATPLHCHNKGSCWFSVSSTPGGESASRQEGNHSRKRPGVGTSACLRALALAQSVQCAGGIPCMDWQNPSPPLVPARVLYQGWLHIGQRRWRLPIGHGRGKDVIALVGAPANGFVRGGARGAQAWPSSPVPAIWTATWRWPCGKVGGRECDARCAKTETLLAVEGQHRRLCLASRHICGFVRLQLSQADAHCCADGSNQPNMQSAQ</sequence>
<dbReference type="EMBL" id="JAWRVI010000017">
    <property type="protein sequence ID" value="KAK4090063.1"/>
    <property type="molecule type" value="Genomic_DNA"/>
</dbReference>
<reference evidence="3" key="1">
    <citation type="submission" date="2015-05" db="EMBL/GenBank/DDBJ databases">
        <authorList>
            <person name="Wang D.B."/>
            <person name="Wang M."/>
        </authorList>
    </citation>
    <scope>NUCLEOTIDE SEQUENCE</scope>
    <source>
        <strain evidence="3">36-1</strain>
    </source>
</reference>
<protein>
    <submittedName>
        <fullName evidence="3">Uncharacterized protein</fullName>
    </submittedName>
</protein>
<feature type="compositionally biased region" description="Polar residues" evidence="1">
    <location>
        <begin position="102"/>
        <end position="113"/>
    </location>
</feature>
<keyword evidence="5" id="KW-1185">Reference proteome</keyword>
<evidence type="ECO:0000313" key="2">
    <source>
        <dbReference type="EMBL" id="KAK4090063.1"/>
    </source>
</evidence>
<name>A0A2U3E669_PURLI</name>
<evidence type="ECO:0000313" key="5">
    <source>
        <dbReference type="Proteomes" id="UP001287286"/>
    </source>
</evidence>
<evidence type="ECO:0000313" key="3">
    <source>
        <dbReference type="EMBL" id="PWI69969.1"/>
    </source>
</evidence>
<reference evidence="2 5" key="4">
    <citation type="journal article" date="2024" name="Microbiol. Resour. Announc.">
        <title>Genome annotations for the ascomycete fungi Trichoderma harzianum, Trichoderma aggressivum, and Purpureocillium lilacinum.</title>
        <authorList>
            <person name="Beijen E.P.W."/>
            <person name="Ohm R.A."/>
        </authorList>
    </citation>
    <scope>NUCLEOTIDE SEQUENCE [LARGE SCALE GENOMIC DNA]</scope>
    <source>
        <strain evidence="2 5">CBS 150709</strain>
    </source>
</reference>
<dbReference type="Proteomes" id="UP000245956">
    <property type="component" value="Unassembled WGS sequence"/>
</dbReference>
<dbReference type="AlphaFoldDB" id="A0A2U3E669"/>
<organism evidence="3 4">
    <name type="scientific">Purpureocillium lilacinum</name>
    <name type="common">Paecilomyces lilacinus</name>
    <dbReference type="NCBI Taxonomy" id="33203"/>
    <lineage>
        <taxon>Eukaryota</taxon>
        <taxon>Fungi</taxon>
        <taxon>Dikarya</taxon>
        <taxon>Ascomycota</taxon>
        <taxon>Pezizomycotina</taxon>
        <taxon>Sordariomycetes</taxon>
        <taxon>Hypocreomycetidae</taxon>
        <taxon>Hypocreales</taxon>
        <taxon>Ophiocordycipitaceae</taxon>
        <taxon>Purpureocillium</taxon>
    </lineage>
</organism>
<reference evidence="2" key="3">
    <citation type="submission" date="2023-11" db="EMBL/GenBank/DDBJ databases">
        <authorList>
            <person name="Beijen E."/>
            <person name="Ohm R.A."/>
        </authorList>
    </citation>
    <scope>NUCLEOTIDE SEQUENCE</scope>
    <source>
        <strain evidence="2">CBS 150709</strain>
    </source>
</reference>
<feature type="region of interest" description="Disordered" evidence="1">
    <location>
        <begin position="1"/>
        <end position="53"/>
    </location>
</feature>